<dbReference type="STRING" id="1168289.GCA_000259075_03781"/>
<feature type="region of interest" description="Disordered" evidence="1">
    <location>
        <begin position="581"/>
        <end position="604"/>
    </location>
</feature>
<dbReference type="Gene3D" id="1.25.40.10">
    <property type="entry name" value="Tetratricopeptide repeat domain"/>
    <property type="match status" value="1"/>
</dbReference>
<dbReference type="EMBL" id="QPIZ01000026">
    <property type="protein sequence ID" value="RCW29693.1"/>
    <property type="molecule type" value="Genomic_DNA"/>
</dbReference>
<evidence type="ECO:0000256" key="2">
    <source>
        <dbReference type="SAM" id="SignalP"/>
    </source>
</evidence>
<dbReference type="InterPro" id="IPR011990">
    <property type="entry name" value="TPR-like_helical_dom_sf"/>
</dbReference>
<evidence type="ECO:0000313" key="4">
    <source>
        <dbReference type="Proteomes" id="UP000252733"/>
    </source>
</evidence>
<feature type="chain" id="PRO_5030056631" evidence="2">
    <location>
        <begin position="20"/>
        <end position="838"/>
    </location>
</feature>
<protein>
    <submittedName>
        <fullName evidence="3">WD40 repeat protein</fullName>
    </submittedName>
</protein>
<dbReference type="SUPFAM" id="SSF82171">
    <property type="entry name" value="DPP6 N-terminal domain-like"/>
    <property type="match status" value="1"/>
</dbReference>
<dbReference type="AlphaFoldDB" id="A0A2T0XFU8"/>
<feature type="region of interest" description="Disordered" evidence="1">
    <location>
        <begin position="699"/>
        <end position="730"/>
    </location>
</feature>
<dbReference type="OrthoDB" id="1110381at2"/>
<dbReference type="InterPro" id="IPR011659">
    <property type="entry name" value="WD40"/>
</dbReference>
<dbReference type="SUPFAM" id="SSF48452">
    <property type="entry name" value="TPR-like"/>
    <property type="match status" value="1"/>
</dbReference>
<keyword evidence="4" id="KW-1185">Reference proteome</keyword>
<dbReference type="Pfam" id="PF07676">
    <property type="entry name" value="PD40"/>
    <property type="match status" value="1"/>
</dbReference>
<evidence type="ECO:0000313" key="3">
    <source>
        <dbReference type="EMBL" id="RCW29693.1"/>
    </source>
</evidence>
<evidence type="ECO:0000256" key="1">
    <source>
        <dbReference type="SAM" id="MobiDB-lite"/>
    </source>
</evidence>
<proteinExistence type="predicted"/>
<accession>A0A2T0XFU8</accession>
<organism evidence="3 4">
    <name type="scientific">Marinilabilia salmonicolor</name>
    <dbReference type="NCBI Taxonomy" id="989"/>
    <lineage>
        <taxon>Bacteria</taxon>
        <taxon>Pseudomonadati</taxon>
        <taxon>Bacteroidota</taxon>
        <taxon>Bacteroidia</taxon>
        <taxon>Marinilabiliales</taxon>
        <taxon>Marinilabiliaceae</taxon>
        <taxon>Marinilabilia</taxon>
    </lineage>
</organism>
<dbReference type="Proteomes" id="UP000252733">
    <property type="component" value="Unassembled WGS sequence"/>
</dbReference>
<sequence>MKQYFTIIILSILSLQMMAQESVVSPDRALELFTQGNYAEALPMYEQLIERYEREAKYNYYLGVCLVEQRQNLSEAIKRLKFAQSRRVNRDVHFYLGKAYQKAYEFELAEQEFNNFLKYATNNDPRRAKALRSVEDCKSANTLINKHFSIQIIDKDTVPESACLSQYNLPEEAGTIAKNKTFFKTGVPPEKIMYRTEKGDDVYFVLEEPDTTLHDIYFMEQLLDRWSGSKNLGEPVNSDFDDRHPFLMVDGTTFFFASDRPGGMGGLDIYRSIFDPESDTFSSPENLGPPFNSPDDDFLFAADPFGERAWFTTNRGVAPGTAVVVKIVWDNNVFKNLTEDVNQVRELALLPLSEGNFWEDGTKQEQEKQSTAKRNSEQQFQFYINDTLVYTNFDQFLSDVARMEFKRGQNVDMQKDSLEQVMRNKREQYAQSYNQEELSRLMDEILELEKKVYGHDDQVKRHYIRARQLEMDKISELKSRGMYNEAQKPAPGASSNNSLTAPALKSGNFSFYSDEEFMTRQERLNPMYKKYFSPAQIQVLQQTDSMYTWAKIMQLEASKLLESSVTSGTEEEQQKSLIQRVRNLDSLSKNNQEESGEPASRKSRYMQQQALSMYHEALDKKFNIYKPVLKRMAENQGNGHWENLLGEAQSRFEQANNGIEKMAVWNPGQYENLGGLKRQAIEMIEQSLLDSQGNNLTVSATSSTANNATSKQKTESVPADNQPSITQSERQNANNVVKAAFGEPDKKTASRKPVYKIQIGVFRNSPDSEALSRIPQVTSQAVPGKDLTRYYSGAWSGYAEAAQNIERVRNNGFPGAFIVAFIDGEKISIEKARELSSE</sequence>
<feature type="compositionally biased region" description="Low complexity" evidence="1">
    <location>
        <begin position="699"/>
        <end position="710"/>
    </location>
</feature>
<reference evidence="3 4" key="1">
    <citation type="submission" date="2018-07" db="EMBL/GenBank/DDBJ databases">
        <title>Freshwater and sediment microbial communities from various areas in North America, analyzing microbe dynamics in response to fracking.</title>
        <authorList>
            <person name="Lamendella R."/>
        </authorList>
    </citation>
    <scope>NUCLEOTIDE SEQUENCE [LARGE SCALE GENOMIC DNA]</scope>
    <source>
        <strain evidence="3 4">160A</strain>
    </source>
</reference>
<feature type="compositionally biased region" description="Polar residues" evidence="1">
    <location>
        <begin position="719"/>
        <end position="730"/>
    </location>
</feature>
<name>A0A2T0XFU8_9BACT</name>
<feature type="signal peptide" evidence="2">
    <location>
        <begin position="1"/>
        <end position="19"/>
    </location>
</feature>
<dbReference type="RefSeq" id="WP_106153656.1">
    <property type="nucleotide sequence ID" value="NZ_PVTS01000011.1"/>
</dbReference>
<gene>
    <name evidence="3" type="ORF">DFO77_12652</name>
</gene>
<comment type="caution">
    <text evidence="3">The sequence shown here is derived from an EMBL/GenBank/DDBJ whole genome shotgun (WGS) entry which is preliminary data.</text>
</comment>
<keyword evidence="2" id="KW-0732">Signal</keyword>
<dbReference type="Pfam" id="PF13432">
    <property type="entry name" value="TPR_16"/>
    <property type="match status" value="1"/>
</dbReference>